<feature type="compositionally biased region" description="Polar residues" evidence="2">
    <location>
        <begin position="1"/>
        <end position="21"/>
    </location>
</feature>
<evidence type="ECO:0000313" key="4">
    <source>
        <dbReference type="Proteomes" id="UP001225596"/>
    </source>
</evidence>
<comment type="caution">
    <text evidence="3">The sequence shown here is derived from an EMBL/GenBank/DDBJ whole genome shotgun (WGS) entry which is preliminary data.</text>
</comment>
<dbReference type="Gene3D" id="1.10.443.10">
    <property type="entry name" value="Intergrase catalytic core"/>
    <property type="match status" value="1"/>
</dbReference>
<reference evidence="3 4" key="1">
    <citation type="submission" date="2023-08" db="EMBL/GenBank/DDBJ databases">
        <title>Oxalobacteraceae gen .nov., isolated from river sludge outside the plant.</title>
        <authorList>
            <person name="Zhao S.Y."/>
        </authorList>
    </citation>
    <scope>NUCLEOTIDE SEQUENCE [LARGE SCALE GENOMIC DNA]</scope>
    <source>
        <strain evidence="3 4">R-40</strain>
    </source>
</reference>
<feature type="region of interest" description="Disordered" evidence="2">
    <location>
        <begin position="1"/>
        <end position="30"/>
    </location>
</feature>
<dbReference type="InterPro" id="IPR013762">
    <property type="entry name" value="Integrase-like_cat_sf"/>
</dbReference>
<keyword evidence="4" id="KW-1185">Reference proteome</keyword>
<dbReference type="SUPFAM" id="SSF56349">
    <property type="entry name" value="DNA breaking-rejoining enzymes"/>
    <property type="match status" value="1"/>
</dbReference>
<evidence type="ECO:0008006" key="5">
    <source>
        <dbReference type="Google" id="ProtNLM"/>
    </source>
</evidence>
<protein>
    <recommendedName>
        <fullName evidence="5">Integrase</fullName>
    </recommendedName>
</protein>
<sequence>MNSDHISYQTNSSHITEQSTPDAYEFTEGKAPPDTLVISRDRDGTPLSLYGDLEWDWTPYHSEGRKRALIFKFWKAKEPTFQQEDIAREMRWLVFLLIQFKQGGTLSVGTLKYYVGALRSMARFCDSCAISLNAALAAPERIAQFAQIDAPKMVNIASLIAFLHKLGPGRTGFEIVNKAAVKRLQEEAQKWTMDHKKQCAPIPTRIYTSIISTLAQELSIFEKVMDRLLQLFQDCTEDRYLGRHRSTQLRKRKLDKSEKSKPGFRDLLCQHELDEFWKEREYIESIQGLPGALSEAMLVCTLLIQAFTGMRRNEVISLPYNCLSAATRNGTTHYIVKGRVTKSTKGKARRVQWVTNESGRSAILLAQRIAKAAYTAYGMKPQSSNDHINDHYLFVTVYPALCDNVEFKNLPNLLIAKYYKSQYRRLQVNIEEEDLRELERIDPYRAWRTESAFQLGQPWPFISHQLRRSLALYAQRSGLVSLPSLKRQLQHITQEMSLYYANGSAFAKNFIGDSGKEKHFGEEWQNAQPVSQYLSYATHVLFADENDLFGVHPHWIKHRLRNEDGIVLLGRDETLDRFKKGEMAYRETILGGCVKVGECDKNPLDLLHVDCITTHCNNMVGSKKKLERVITIQASLVQKLERDAAFSSEYRHEKANLKILVTTLENVSKGINPTKEAA</sequence>
<keyword evidence="1" id="KW-0233">DNA recombination</keyword>
<name>A0ABU1BK32_9BURK</name>
<evidence type="ECO:0000256" key="1">
    <source>
        <dbReference type="ARBA" id="ARBA00023172"/>
    </source>
</evidence>
<gene>
    <name evidence="3" type="ORF">Q8A64_02270</name>
</gene>
<evidence type="ECO:0000313" key="3">
    <source>
        <dbReference type="EMBL" id="MDQ9169229.1"/>
    </source>
</evidence>
<accession>A0ABU1BK32</accession>
<dbReference type="InterPro" id="IPR011010">
    <property type="entry name" value="DNA_brk_join_enz"/>
</dbReference>
<proteinExistence type="predicted"/>
<organism evidence="3 4">
    <name type="scientific">Keguizhuia sedimenti</name>
    <dbReference type="NCBI Taxonomy" id="3064264"/>
    <lineage>
        <taxon>Bacteria</taxon>
        <taxon>Pseudomonadati</taxon>
        <taxon>Pseudomonadota</taxon>
        <taxon>Betaproteobacteria</taxon>
        <taxon>Burkholderiales</taxon>
        <taxon>Oxalobacteraceae</taxon>
        <taxon>Keguizhuia</taxon>
    </lineage>
</organism>
<dbReference type="EMBL" id="JAUYVH010000001">
    <property type="protein sequence ID" value="MDQ9169229.1"/>
    <property type="molecule type" value="Genomic_DNA"/>
</dbReference>
<dbReference type="Proteomes" id="UP001225596">
    <property type="component" value="Unassembled WGS sequence"/>
</dbReference>
<dbReference type="RefSeq" id="WP_338435083.1">
    <property type="nucleotide sequence ID" value="NZ_JAUYVH010000001.1"/>
</dbReference>
<evidence type="ECO:0000256" key="2">
    <source>
        <dbReference type="SAM" id="MobiDB-lite"/>
    </source>
</evidence>